<keyword evidence="4" id="KW-1185">Reference proteome</keyword>
<evidence type="ECO:0000256" key="1">
    <source>
        <dbReference type="ARBA" id="ARBA00008791"/>
    </source>
</evidence>
<name>A0ABS4EX32_9HYPH</name>
<dbReference type="CDD" id="cd00293">
    <property type="entry name" value="USP-like"/>
    <property type="match status" value="1"/>
</dbReference>
<evidence type="ECO:0000259" key="2">
    <source>
        <dbReference type="Pfam" id="PF00582"/>
    </source>
</evidence>
<dbReference type="Gene3D" id="3.40.50.12370">
    <property type="match status" value="1"/>
</dbReference>
<dbReference type="PRINTS" id="PR01438">
    <property type="entry name" value="UNVRSLSTRESS"/>
</dbReference>
<dbReference type="Proteomes" id="UP000823786">
    <property type="component" value="Unassembled WGS sequence"/>
</dbReference>
<feature type="domain" description="UspA" evidence="2">
    <location>
        <begin position="153"/>
        <end position="277"/>
    </location>
</feature>
<evidence type="ECO:0000313" key="4">
    <source>
        <dbReference type="Proteomes" id="UP000823786"/>
    </source>
</evidence>
<comment type="similarity">
    <text evidence="1">Belongs to the universal stress protein A family.</text>
</comment>
<organism evidence="3 4">
    <name type="scientific">Rhizobium herbae</name>
    <dbReference type="NCBI Taxonomy" id="508661"/>
    <lineage>
        <taxon>Bacteria</taxon>
        <taxon>Pseudomonadati</taxon>
        <taxon>Pseudomonadota</taxon>
        <taxon>Alphaproteobacteria</taxon>
        <taxon>Hyphomicrobiales</taxon>
        <taxon>Rhizobiaceae</taxon>
        <taxon>Rhizobium/Agrobacterium group</taxon>
        <taxon>Rhizobium</taxon>
    </lineage>
</organism>
<reference evidence="3 4" key="1">
    <citation type="submission" date="2021-03" db="EMBL/GenBank/DDBJ databases">
        <title>Genomic Encyclopedia of Type Strains, Phase IV (KMG-IV): sequencing the most valuable type-strain genomes for metagenomic binning, comparative biology and taxonomic classification.</title>
        <authorList>
            <person name="Goeker M."/>
        </authorList>
    </citation>
    <scope>NUCLEOTIDE SEQUENCE [LARGE SCALE GENOMIC DNA]</scope>
    <source>
        <strain evidence="3 4">DSM 26427</strain>
    </source>
</reference>
<evidence type="ECO:0000313" key="3">
    <source>
        <dbReference type="EMBL" id="MBP1862356.1"/>
    </source>
</evidence>
<protein>
    <submittedName>
        <fullName evidence="3">Nucleotide-binding universal stress UspA family protein</fullName>
    </submittedName>
</protein>
<dbReference type="EMBL" id="JAGGJV010000020">
    <property type="protein sequence ID" value="MBP1862356.1"/>
    <property type="molecule type" value="Genomic_DNA"/>
</dbReference>
<sequence>MSCKTILSVVRVDQDEHDLLDAVELCREIDAHLSVVVVQLAPPPPMGDAGVIATVWLDERKNEETRLDSYVAKVCDMLAETGISYSLEGKFTEIASAGDQLGERARYSDLTVMGAGLTLDLDLKSRAIDGCLFNSARPILLAPSRGKISLKPKNVMIAWDSSLEAALAIRAALDFIAQAETVHIVLVDPKADIRKNGQEPGADVARYLARHSAVVNVYQLSSMGRPVADVLQQHAMDMSADMIVMGAYGHSRIRERIFGGVTRSMIEGSKVPVFMVH</sequence>
<dbReference type="InterPro" id="IPR006016">
    <property type="entry name" value="UspA"/>
</dbReference>
<gene>
    <name evidence="3" type="ORF">J2Z75_005895</name>
</gene>
<dbReference type="Pfam" id="PF00582">
    <property type="entry name" value="Usp"/>
    <property type="match status" value="1"/>
</dbReference>
<proteinExistence type="inferred from homology"/>
<dbReference type="InterPro" id="IPR006015">
    <property type="entry name" value="Universal_stress_UspA"/>
</dbReference>
<dbReference type="SUPFAM" id="SSF52402">
    <property type="entry name" value="Adenine nucleotide alpha hydrolases-like"/>
    <property type="match status" value="1"/>
</dbReference>
<dbReference type="PANTHER" id="PTHR46268:SF15">
    <property type="entry name" value="UNIVERSAL STRESS PROTEIN HP_0031"/>
    <property type="match status" value="1"/>
</dbReference>
<dbReference type="RefSeq" id="WP_209857424.1">
    <property type="nucleotide sequence ID" value="NZ_JAGGJV010000020.1"/>
</dbReference>
<dbReference type="PANTHER" id="PTHR46268">
    <property type="entry name" value="STRESS RESPONSE PROTEIN NHAX"/>
    <property type="match status" value="1"/>
</dbReference>
<comment type="caution">
    <text evidence="3">The sequence shown here is derived from an EMBL/GenBank/DDBJ whole genome shotgun (WGS) entry which is preliminary data.</text>
</comment>
<accession>A0ABS4EX32</accession>